<comment type="subcellular location">
    <subcellularLocation>
        <location evidence="1">Membrane</location>
        <topology evidence="1">Multi-pass membrane protein</topology>
    </subcellularLocation>
</comment>
<dbReference type="InterPro" id="IPR009447">
    <property type="entry name" value="PIGW/GWT1"/>
</dbReference>
<feature type="compositionally biased region" description="Basic and acidic residues" evidence="9">
    <location>
        <begin position="165"/>
        <end position="175"/>
    </location>
</feature>
<keyword evidence="12" id="KW-1185">Reference proteome</keyword>
<feature type="transmembrane region" description="Helical" evidence="10">
    <location>
        <begin position="414"/>
        <end position="432"/>
    </location>
</feature>
<proteinExistence type="inferred from homology"/>
<sequence>MSADYKYAKEAFVADNPGESIWSIQLTSLAALAAYVLYAVTSRRARGPVVDYATTVLPLLLGVTVFSDHPYLLLLSLLGLAMLGHVFQARPPVAKAQSTTKRSQGEWLEESDSDEEPSQPVYTSATSMSNSRVSTSSPMRPTSSRSISPVGPSSTIKTSSAQSPEHLDKPDDSNRTFKRRHSPTPSTHTHTAIEIIPTPETDTFTIENNPAYPPHPRAKQSQSERSAGQNRGVNGRLPFLSVYRAHMMIMTIHCILAVDFPVFPRYQGKCEDFGTSLMDVGVGSFVFSLGLVSARATSNGPSRSMLLSILRVLKKASPILLLGLIRVFMVKGTEYPEHVTEYGVHWNFFFTLGLLPVLGILLAPLQRYLGWTPLALLVTACHHLSLAHLGLQSWVLSLDRQGLIGMNKEGIVSLPGYLAIYALGLGIGQHILRGPLPERKDRRFGNSAPATQHVQDKLDKRRTECALELFGYSIGWWILLFATRMSGEQVSRRLANMPYVLWTAAYNTTFLLGYLAVEIAFFPAVPSSASGHGGFAVPPLLEAINQNGLAVFLVANLATGLVNLSMKTMYAGDMIAMTVLVAYSAAICALGWSCRGVRLKI</sequence>
<dbReference type="GO" id="GO:0005783">
    <property type="term" value="C:endoplasmic reticulum"/>
    <property type="evidence" value="ECO:0007669"/>
    <property type="project" value="TreeGrafter"/>
</dbReference>
<keyword evidence="5" id="KW-0337">GPI-anchor biosynthesis</keyword>
<feature type="transmembrane region" description="Helical" evidence="10">
    <location>
        <begin position="574"/>
        <end position="594"/>
    </location>
</feature>
<evidence type="ECO:0000256" key="8">
    <source>
        <dbReference type="ARBA" id="ARBA00023136"/>
    </source>
</evidence>
<comment type="pathway">
    <text evidence="2">Glycolipid biosynthesis; glycosylphosphatidylinositol-anchor biosynthesis.</text>
</comment>
<comment type="similarity">
    <text evidence="3">Belongs to the PIGW family.</text>
</comment>
<dbReference type="GO" id="GO:0006506">
    <property type="term" value="P:GPI anchor biosynthetic process"/>
    <property type="evidence" value="ECO:0007669"/>
    <property type="project" value="UniProtKB-KW"/>
</dbReference>
<dbReference type="AlphaFoldDB" id="A0AAD9CU71"/>
<dbReference type="GO" id="GO:0072659">
    <property type="term" value="P:protein localization to plasma membrane"/>
    <property type="evidence" value="ECO:0007669"/>
    <property type="project" value="TreeGrafter"/>
</dbReference>
<evidence type="ECO:0000256" key="9">
    <source>
        <dbReference type="SAM" id="MobiDB-lite"/>
    </source>
</evidence>
<feature type="region of interest" description="Disordered" evidence="9">
    <location>
        <begin position="92"/>
        <end position="231"/>
    </location>
</feature>
<organism evidence="11 12">
    <name type="scientific">Papiliotrema laurentii</name>
    <name type="common">Cryptococcus laurentii</name>
    <dbReference type="NCBI Taxonomy" id="5418"/>
    <lineage>
        <taxon>Eukaryota</taxon>
        <taxon>Fungi</taxon>
        <taxon>Dikarya</taxon>
        <taxon>Basidiomycota</taxon>
        <taxon>Agaricomycotina</taxon>
        <taxon>Tremellomycetes</taxon>
        <taxon>Tremellales</taxon>
        <taxon>Rhynchogastremaceae</taxon>
        <taxon>Papiliotrema</taxon>
    </lineage>
</organism>
<feature type="transmembrane region" description="Helical" evidence="10">
    <location>
        <begin position="312"/>
        <end position="330"/>
    </location>
</feature>
<evidence type="ECO:0000256" key="1">
    <source>
        <dbReference type="ARBA" id="ARBA00004141"/>
    </source>
</evidence>
<name>A0AAD9CU71_PAPLA</name>
<evidence type="ECO:0000256" key="5">
    <source>
        <dbReference type="ARBA" id="ARBA00022502"/>
    </source>
</evidence>
<evidence type="ECO:0000313" key="11">
    <source>
        <dbReference type="EMBL" id="KAK1922006.1"/>
    </source>
</evidence>
<dbReference type="PANTHER" id="PTHR20661">
    <property type="entry name" value="PHOSPHATIDYLINOSITOL-GLYCAN BIOSYNTHESIS CLASS W PROTEIN"/>
    <property type="match status" value="1"/>
</dbReference>
<feature type="transmembrane region" description="Helical" evidence="10">
    <location>
        <begin position="342"/>
        <end position="362"/>
    </location>
</feature>
<dbReference type="GO" id="GO:0032216">
    <property type="term" value="F:glucosaminyl-phosphatidylinositol O-acyltransferase activity"/>
    <property type="evidence" value="ECO:0007669"/>
    <property type="project" value="TreeGrafter"/>
</dbReference>
<evidence type="ECO:0000256" key="10">
    <source>
        <dbReference type="SAM" id="Phobius"/>
    </source>
</evidence>
<reference evidence="11" key="1">
    <citation type="submission" date="2023-02" db="EMBL/GenBank/DDBJ databases">
        <title>Identification and recombinant expression of a fungal hydrolase from Papiliotrema laurentii that hydrolyzes apple cutin and clears colloidal polyester polyurethane.</title>
        <authorList>
            <consortium name="DOE Joint Genome Institute"/>
            <person name="Roman V.A."/>
            <person name="Bojanowski C."/>
            <person name="Crable B.R."/>
            <person name="Wagner D.N."/>
            <person name="Hung C.S."/>
            <person name="Nadeau L.J."/>
            <person name="Schratz L."/>
            <person name="Haridas S."/>
            <person name="Pangilinan J."/>
            <person name="Lipzen A."/>
            <person name="Na H."/>
            <person name="Yan M."/>
            <person name="Ng V."/>
            <person name="Grigoriev I.V."/>
            <person name="Spatafora J.W."/>
            <person name="Barlow D."/>
            <person name="Biffinger J."/>
            <person name="Kelley-Loughnane N."/>
            <person name="Varaljay V.A."/>
            <person name="Crookes-Goodson W.J."/>
        </authorList>
    </citation>
    <scope>NUCLEOTIDE SEQUENCE</scope>
    <source>
        <strain evidence="11">5307AH</strain>
    </source>
</reference>
<accession>A0AAD9CU71</accession>
<dbReference type="GO" id="GO:0016020">
    <property type="term" value="C:membrane"/>
    <property type="evidence" value="ECO:0007669"/>
    <property type="project" value="UniProtKB-SubCell"/>
</dbReference>
<feature type="compositionally biased region" description="Polar residues" evidence="9">
    <location>
        <begin position="219"/>
        <end position="231"/>
    </location>
</feature>
<feature type="transmembrane region" description="Helical" evidence="10">
    <location>
        <begin position="49"/>
        <end position="66"/>
    </location>
</feature>
<feature type="transmembrane region" description="Helical" evidence="10">
    <location>
        <begin position="245"/>
        <end position="263"/>
    </location>
</feature>
<feature type="transmembrane region" description="Helical" evidence="10">
    <location>
        <begin position="374"/>
        <end position="394"/>
    </location>
</feature>
<evidence type="ECO:0000256" key="6">
    <source>
        <dbReference type="ARBA" id="ARBA00022692"/>
    </source>
</evidence>
<protein>
    <recommendedName>
        <fullName evidence="4">GPI-anchored wall transfer protein 1</fullName>
    </recommendedName>
</protein>
<evidence type="ECO:0000256" key="7">
    <source>
        <dbReference type="ARBA" id="ARBA00022989"/>
    </source>
</evidence>
<feature type="compositionally biased region" description="Low complexity" evidence="9">
    <location>
        <begin position="123"/>
        <end position="154"/>
    </location>
</feature>
<dbReference type="PANTHER" id="PTHR20661:SF0">
    <property type="entry name" value="PHOSPHATIDYLINOSITOL-GLYCAN BIOSYNTHESIS CLASS W PROTEIN"/>
    <property type="match status" value="1"/>
</dbReference>
<evidence type="ECO:0000256" key="4">
    <source>
        <dbReference type="ARBA" id="ARBA00014495"/>
    </source>
</evidence>
<feature type="transmembrane region" description="Helical" evidence="10">
    <location>
        <begin position="20"/>
        <end position="40"/>
    </location>
</feature>
<dbReference type="EMBL" id="JAODAN010000009">
    <property type="protein sequence ID" value="KAK1922006.1"/>
    <property type="molecule type" value="Genomic_DNA"/>
</dbReference>
<keyword evidence="6 10" id="KW-0812">Transmembrane</keyword>
<gene>
    <name evidence="11" type="ORF">DB88DRAFT_377785</name>
</gene>
<dbReference type="Pfam" id="PF06423">
    <property type="entry name" value="GWT1"/>
    <property type="match status" value="2"/>
</dbReference>
<feature type="transmembrane region" description="Helical" evidence="10">
    <location>
        <begin position="275"/>
        <end position="292"/>
    </location>
</feature>
<feature type="transmembrane region" description="Helical" evidence="10">
    <location>
        <begin position="72"/>
        <end position="89"/>
    </location>
</feature>
<feature type="compositionally biased region" description="Acidic residues" evidence="9">
    <location>
        <begin position="107"/>
        <end position="117"/>
    </location>
</feature>
<feature type="transmembrane region" description="Helical" evidence="10">
    <location>
        <begin position="499"/>
        <end position="522"/>
    </location>
</feature>
<dbReference type="Proteomes" id="UP001182556">
    <property type="component" value="Unassembled WGS sequence"/>
</dbReference>
<keyword evidence="8 10" id="KW-0472">Membrane</keyword>
<keyword evidence="7 10" id="KW-1133">Transmembrane helix</keyword>
<evidence type="ECO:0000313" key="12">
    <source>
        <dbReference type="Proteomes" id="UP001182556"/>
    </source>
</evidence>
<evidence type="ECO:0000256" key="3">
    <source>
        <dbReference type="ARBA" id="ARBA00007559"/>
    </source>
</evidence>
<evidence type="ECO:0000256" key="2">
    <source>
        <dbReference type="ARBA" id="ARBA00004687"/>
    </source>
</evidence>
<comment type="caution">
    <text evidence="11">The sequence shown here is derived from an EMBL/GenBank/DDBJ whole genome shotgun (WGS) entry which is preliminary data.</text>
</comment>